<comment type="caution">
    <text evidence="1">The sequence shown here is derived from an EMBL/GenBank/DDBJ whole genome shotgun (WGS) entry which is preliminary data.</text>
</comment>
<evidence type="ECO:0000313" key="2">
    <source>
        <dbReference type="Proteomes" id="UP000324282"/>
    </source>
</evidence>
<accession>A0A5S5BFC8</accession>
<protein>
    <submittedName>
        <fullName evidence="1">Putative Fe-S protein YdhL (DUF1289 family)</fullName>
    </submittedName>
</protein>
<dbReference type="PANTHER" id="PTHR35175:SF2">
    <property type="entry name" value="DUF1289 DOMAIN-CONTAINING PROTEIN"/>
    <property type="match status" value="1"/>
</dbReference>
<dbReference type="OrthoDB" id="8911262at2"/>
<reference evidence="1 2" key="1">
    <citation type="submission" date="2019-07" db="EMBL/GenBank/DDBJ databases">
        <title>Deep subsurface shale carbon reservoir microbial communities from Ohio and West Virginia, USA.</title>
        <authorList>
            <person name="Wrighton K."/>
        </authorList>
    </citation>
    <scope>NUCLEOTIDE SEQUENCE [LARGE SCALE GENOMIC DNA]</scope>
    <source>
        <strain evidence="1 2">NP_8Ht</strain>
    </source>
</reference>
<dbReference type="EMBL" id="VNHQ01000012">
    <property type="protein sequence ID" value="TYP65659.1"/>
    <property type="molecule type" value="Genomic_DNA"/>
</dbReference>
<evidence type="ECO:0000313" key="1">
    <source>
        <dbReference type="EMBL" id="TYP65659.1"/>
    </source>
</evidence>
<sequence>MADQEVVLGDKAKNPCISICKLKDDICIGCGRSREEMKAWKGMKNKERKAVNEVAAQRLKQLGKAKKKKK</sequence>
<dbReference type="InterPro" id="IPR010710">
    <property type="entry name" value="DUF1289"/>
</dbReference>
<proteinExistence type="predicted"/>
<dbReference type="AlphaFoldDB" id="A0A5S5BFC8"/>
<name>A0A5S5BFC8_STUST</name>
<dbReference type="Proteomes" id="UP000324282">
    <property type="component" value="Unassembled WGS sequence"/>
</dbReference>
<organism evidence="1 2">
    <name type="scientific">Stutzerimonas stutzeri</name>
    <name type="common">Pseudomonas stutzeri</name>
    <dbReference type="NCBI Taxonomy" id="316"/>
    <lineage>
        <taxon>Bacteria</taxon>
        <taxon>Pseudomonadati</taxon>
        <taxon>Pseudomonadota</taxon>
        <taxon>Gammaproteobacteria</taxon>
        <taxon>Pseudomonadales</taxon>
        <taxon>Pseudomonadaceae</taxon>
        <taxon>Stutzerimonas</taxon>
    </lineage>
</organism>
<dbReference type="Pfam" id="PF06945">
    <property type="entry name" value="DUF1289"/>
    <property type="match status" value="1"/>
</dbReference>
<dbReference type="RefSeq" id="WP_148924991.1">
    <property type="nucleotide sequence ID" value="NZ_VNHQ01000012.1"/>
</dbReference>
<gene>
    <name evidence="1" type="ORF">A9A72_122797</name>
</gene>
<dbReference type="PANTHER" id="PTHR35175">
    <property type="entry name" value="DUF1289 DOMAIN-CONTAINING PROTEIN"/>
    <property type="match status" value="1"/>
</dbReference>